<sequence length="158" mass="16476">MNRFQASALALATTLALPALAAAQTPALPAGWTNAALAGGTYVVLDPRIEGNPGLLNAEQQAGILKAMRTDSAGAISRRYPNARFVTDPATPGAVKVSPVLVTPSALVPWAKLSARLDLQLADGSAVSLNESFGLLTLWQQGPQAANYAYDRLAQRLP</sequence>
<reference evidence="3" key="1">
    <citation type="journal article" date="2019" name="Int. J. Syst. Evol. Microbiol.">
        <title>The Global Catalogue of Microorganisms (GCM) 10K type strain sequencing project: providing services to taxonomists for standard genome sequencing and annotation.</title>
        <authorList>
            <consortium name="The Broad Institute Genomics Platform"/>
            <consortium name="The Broad Institute Genome Sequencing Center for Infectious Disease"/>
            <person name="Wu L."/>
            <person name="Ma J."/>
        </authorList>
    </citation>
    <scope>NUCLEOTIDE SEQUENCE [LARGE SCALE GENOMIC DNA]</scope>
    <source>
        <strain evidence="3">CGMCC 1.15053</strain>
    </source>
</reference>
<feature type="signal peptide" evidence="1">
    <location>
        <begin position="1"/>
        <end position="21"/>
    </location>
</feature>
<organism evidence="2 3">
    <name type="scientific">Deinococcus petrolearius</name>
    <dbReference type="NCBI Taxonomy" id="1751295"/>
    <lineage>
        <taxon>Bacteria</taxon>
        <taxon>Thermotogati</taxon>
        <taxon>Deinococcota</taxon>
        <taxon>Deinococci</taxon>
        <taxon>Deinococcales</taxon>
        <taxon>Deinococcaceae</taxon>
        <taxon>Deinococcus</taxon>
    </lineage>
</organism>
<gene>
    <name evidence="2" type="ORF">ACFPQ6_05920</name>
</gene>
<evidence type="ECO:0000313" key="2">
    <source>
        <dbReference type="EMBL" id="MFC5847843.1"/>
    </source>
</evidence>
<evidence type="ECO:0000256" key="1">
    <source>
        <dbReference type="SAM" id="SignalP"/>
    </source>
</evidence>
<proteinExistence type="predicted"/>
<dbReference type="RefSeq" id="WP_380047324.1">
    <property type="nucleotide sequence ID" value="NZ_JBHSOH010000005.1"/>
</dbReference>
<protein>
    <submittedName>
        <fullName evidence="2">Uncharacterized protein</fullName>
    </submittedName>
</protein>
<name>A0ABW1DJ94_9DEIO</name>
<accession>A0ABW1DJ94</accession>
<evidence type="ECO:0000313" key="3">
    <source>
        <dbReference type="Proteomes" id="UP001595979"/>
    </source>
</evidence>
<feature type="chain" id="PRO_5045496585" evidence="1">
    <location>
        <begin position="22"/>
        <end position="158"/>
    </location>
</feature>
<keyword evidence="3" id="KW-1185">Reference proteome</keyword>
<dbReference type="EMBL" id="JBHSOH010000005">
    <property type="protein sequence ID" value="MFC5847843.1"/>
    <property type="molecule type" value="Genomic_DNA"/>
</dbReference>
<comment type="caution">
    <text evidence="2">The sequence shown here is derived from an EMBL/GenBank/DDBJ whole genome shotgun (WGS) entry which is preliminary data.</text>
</comment>
<keyword evidence="1" id="KW-0732">Signal</keyword>
<dbReference type="Proteomes" id="UP001595979">
    <property type="component" value="Unassembled WGS sequence"/>
</dbReference>